<evidence type="ECO:0000259" key="5">
    <source>
        <dbReference type="PROSITE" id="PS50072"/>
    </source>
</evidence>
<dbReference type="EC" id="5.2.1.8" evidence="3"/>
<evidence type="ECO:0000256" key="3">
    <source>
        <dbReference type="RuleBase" id="RU363019"/>
    </source>
</evidence>
<dbReference type="PANTHER" id="PTHR45625">
    <property type="entry name" value="PEPTIDYL-PROLYL CIS-TRANS ISOMERASE-RELATED"/>
    <property type="match status" value="1"/>
</dbReference>
<dbReference type="AlphaFoldDB" id="A0A7S2MZS1"/>
<keyword evidence="4" id="KW-0472">Membrane</keyword>
<dbReference type="SUPFAM" id="SSF50891">
    <property type="entry name" value="Cyclophilin-like"/>
    <property type="match status" value="1"/>
</dbReference>
<dbReference type="Gene3D" id="2.40.100.10">
    <property type="entry name" value="Cyclophilin-like"/>
    <property type="match status" value="1"/>
</dbReference>
<sequence length="287" mass="32347">MNGRRRRQIGGSHHDTAGSITNKWAECATVRCDTTAGPFSIEMKRKWSPHGYDRAVELFDRGFYDSSHFYRVVPDFLVQFGISYTTDHSLKEFADETIPDDPQFDPPIDFVEGTVSFAGGGKDSRGSQLFISYGESKTLGTMKWETPIGMVTDGMENIRNLYSGYGDMPPWGKGPQQGPIHQRGRKYIDEEFPLLDSFIKCSVHRYVGADSEGKINVEANEKEEVIDDGGETVGAREERNLRNKKDSLGSHSQAEKMQIYASALIVFLMFIYIFTIRVAKKKGRKSN</sequence>
<accession>A0A7S2MZS1</accession>
<evidence type="ECO:0000256" key="4">
    <source>
        <dbReference type="SAM" id="Phobius"/>
    </source>
</evidence>
<evidence type="ECO:0000256" key="1">
    <source>
        <dbReference type="ARBA" id="ARBA00004123"/>
    </source>
</evidence>
<evidence type="ECO:0000256" key="2">
    <source>
        <dbReference type="ARBA" id="ARBA00023242"/>
    </source>
</evidence>
<keyword evidence="3" id="KW-0413">Isomerase</keyword>
<dbReference type="Pfam" id="PF00160">
    <property type="entry name" value="Pro_isomerase"/>
    <property type="match status" value="1"/>
</dbReference>
<dbReference type="GO" id="GO:0071013">
    <property type="term" value="C:catalytic step 2 spliceosome"/>
    <property type="evidence" value="ECO:0007669"/>
    <property type="project" value="TreeGrafter"/>
</dbReference>
<dbReference type="InterPro" id="IPR044666">
    <property type="entry name" value="Cyclophilin_A-like"/>
</dbReference>
<dbReference type="InterPro" id="IPR029000">
    <property type="entry name" value="Cyclophilin-like_dom_sf"/>
</dbReference>
<keyword evidence="4" id="KW-0812">Transmembrane</keyword>
<feature type="domain" description="PPIase cyclophilin-type" evidence="5">
    <location>
        <begin position="33"/>
        <end position="161"/>
    </location>
</feature>
<dbReference type="PROSITE" id="PS50072">
    <property type="entry name" value="CSA_PPIASE_2"/>
    <property type="match status" value="1"/>
</dbReference>
<keyword evidence="3" id="KW-0697">Rotamase</keyword>
<proteinExistence type="inferred from homology"/>
<comment type="similarity">
    <text evidence="3">Belongs to the cyclophilin-type PPIase family.</text>
</comment>
<name>A0A7S2MZS1_9STRA</name>
<comment type="subcellular location">
    <subcellularLocation>
        <location evidence="1">Nucleus</location>
    </subcellularLocation>
</comment>
<dbReference type="EMBL" id="HBGV01016717">
    <property type="protein sequence ID" value="CAD9511429.1"/>
    <property type="molecule type" value="Transcribed_RNA"/>
</dbReference>
<comment type="function">
    <text evidence="3">PPIases accelerate the folding of proteins. It catalyzes the cis-trans isomerization of proline imidic peptide bonds in oligopeptides.</text>
</comment>
<dbReference type="GO" id="GO:0003755">
    <property type="term" value="F:peptidyl-prolyl cis-trans isomerase activity"/>
    <property type="evidence" value="ECO:0007669"/>
    <property type="project" value="UniProtKB-UniRule"/>
</dbReference>
<evidence type="ECO:0000313" key="6">
    <source>
        <dbReference type="EMBL" id="CAD9511429.1"/>
    </source>
</evidence>
<dbReference type="PRINTS" id="PR00153">
    <property type="entry name" value="CSAPPISMRASE"/>
</dbReference>
<keyword evidence="2" id="KW-0539">Nucleus</keyword>
<gene>
    <name evidence="6" type="ORF">HTAM1171_LOCUS10245</name>
</gene>
<dbReference type="PANTHER" id="PTHR45625:SF6">
    <property type="entry name" value="SPLICEOSOME-ASSOCIATED PROTEIN CWC27 HOMOLOG"/>
    <property type="match status" value="1"/>
</dbReference>
<organism evidence="6">
    <name type="scientific">Helicotheca tamesis</name>
    <dbReference type="NCBI Taxonomy" id="374047"/>
    <lineage>
        <taxon>Eukaryota</taxon>
        <taxon>Sar</taxon>
        <taxon>Stramenopiles</taxon>
        <taxon>Ochrophyta</taxon>
        <taxon>Bacillariophyta</taxon>
        <taxon>Mediophyceae</taxon>
        <taxon>Lithodesmiophycidae</taxon>
        <taxon>Lithodesmiales</taxon>
        <taxon>Lithodesmiaceae</taxon>
        <taxon>Helicotheca</taxon>
    </lineage>
</organism>
<feature type="transmembrane region" description="Helical" evidence="4">
    <location>
        <begin position="259"/>
        <end position="279"/>
    </location>
</feature>
<comment type="catalytic activity">
    <reaction evidence="3">
        <text>[protein]-peptidylproline (omega=180) = [protein]-peptidylproline (omega=0)</text>
        <dbReference type="Rhea" id="RHEA:16237"/>
        <dbReference type="Rhea" id="RHEA-COMP:10747"/>
        <dbReference type="Rhea" id="RHEA-COMP:10748"/>
        <dbReference type="ChEBI" id="CHEBI:83833"/>
        <dbReference type="ChEBI" id="CHEBI:83834"/>
        <dbReference type="EC" id="5.2.1.8"/>
    </reaction>
</comment>
<reference evidence="6" key="1">
    <citation type="submission" date="2021-01" db="EMBL/GenBank/DDBJ databases">
        <authorList>
            <person name="Corre E."/>
            <person name="Pelletier E."/>
            <person name="Niang G."/>
            <person name="Scheremetjew M."/>
            <person name="Finn R."/>
            <person name="Kale V."/>
            <person name="Holt S."/>
            <person name="Cochrane G."/>
            <person name="Meng A."/>
            <person name="Brown T."/>
            <person name="Cohen L."/>
        </authorList>
    </citation>
    <scope>NUCLEOTIDE SEQUENCE</scope>
    <source>
        <strain evidence="6">CCMP826</strain>
    </source>
</reference>
<keyword evidence="4" id="KW-1133">Transmembrane helix</keyword>
<protein>
    <recommendedName>
        <fullName evidence="3">Peptidyl-prolyl cis-trans isomerase</fullName>
        <shortName evidence="3">PPIase</shortName>
        <ecNumber evidence="3">5.2.1.8</ecNumber>
    </recommendedName>
</protein>
<dbReference type="InterPro" id="IPR002130">
    <property type="entry name" value="Cyclophilin-type_PPIase_dom"/>
</dbReference>